<name>A0AAE0EGS9_9ROSI</name>
<feature type="compositionally biased region" description="Polar residues" evidence="1">
    <location>
        <begin position="249"/>
        <end position="259"/>
    </location>
</feature>
<accession>A0AAE0EGS9</accession>
<feature type="compositionally biased region" description="Basic and acidic residues" evidence="1">
    <location>
        <begin position="278"/>
        <end position="303"/>
    </location>
</feature>
<feature type="region of interest" description="Disordered" evidence="1">
    <location>
        <begin position="217"/>
        <end position="265"/>
    </location>
</feature>
<dbReference type="PANTHER" id="PTHR34465:SF4">
    <property type="entry name" value="CARBOXYL-TERMINAL HYDROLASE-LIKE PROTEIN, PUTATIVE (DUF627 AND DUF629)-RELATED"/>
    <property type="match status" value="1"/>
</dbReference>
<feature type="region of interest" description="Disordered" evidence="1">
    <location>
        <begin position="1"/>
        <end position="49"/>
    </location>
</feature>
<gene>
    <name evidence="2" type="ORF">Dsin_007658</name>
</gene>
<reference evidence="2" key="1">
    <citation type="journal article" date="2023" name="Plant J.">
        <title>Genome sequences and population genomics provide insights into the demographic history, inbreeding, and mutation load of two 'living fossil' tree species of Dipteronia.</title>
        <authorList>
            <person name="Feng Y."/>
            <person name="Comes H.P."/>
            <person name="Chen J."/>
            <person name="Zhu S."/>
            <person name="Lu R."/>
            <person name="Zhang X."/>
            <person name="Li P."/>
            <person name="Qiu J."/>
            <person name="Olsen K.M."/>
            <person name="Qiu Y."/>
        </authorList>
    </citation>
    <scope>NUCLEOTIDE SEQUENCE</scope>
    <source>
        <strain evidence="2">NBL</strain>
    </source>
</reference>
<keyword evidence="3" id="KW-1185">Reference proteome</keyword>
<protein>
    <submittedName>
        <fullName evidence="2">Uncharacterized protein</fullName>
    </submittedName>
</protein>
<evidence type="ECO:0000256" key="1">
    <source>
        <dbReference type="SAM" id="MobiDB-lite"/>
    </source>
</evidence>
<evidence type="ECO:0000313" key="2">
    <source>
        <dbReference type="EMBL" id="KAK3227796.1"/>
    </source>
</evidence>
<dbReference type="Proteomes" id="UP001281410">
    <property type="component" value="Unassembled WGS sequence"/>
</dbReference>
<feature type="compositionally biased region" description="Basic and acidic residues" evidence="1">
    <location>
        <begin position="217"/>
        <end position="241"/>
    </location>
</feature>
<proteinExistence type="predicted"/>
<organism evidence="2 3">
    <name type="scientific">Dipteronia sinensis</name>
    <dbReference type="NCBI Taxonomy" id="43782"/>
    <lineage>
        <taxon>Eukaryota</taxon>
        <taxon>Viridiplantae</taxon>
        <taxon>Streptophyta</taxon>
        <taxon>Embryophyta</taxon>
        <taxon>Tracheophyta</taxon>
        <taxon>Spermatophyta</taxon>
        <taxon>Magnoliopsida</taxon>
        <taxon>eudicotyledons</taxon>
        <taxon>Gunneridae</taxon>
        <taxon>Pentapetalae</taxon>
        <taxon>rosids</taxon>
        <taxon>malvids</taxon>
        <taxon>Sapindales</taxon>
        <taxon>Sapindaceae</taxon>
        <taxon>Hippocastanoideae</taxon>
        <taxon>Acereae</taxon>
        <taxon>Dipteronia</taxon>
    </lineage>
</organism>
<dbReference type="EMBL" id="JANJYJ010000002">
    <property type="protein sequence ID" value="KAK3227796.1"/>
    <property type="molecule type" value="Genomic_DNA"/>
</dbReference>
<dbReference type="AlphaFoldDB" id="A0AAE0EGS9"/>
<dbReference type="PANTHER" id="PTHR34465">
    <property type="entry name" value="CARBOXYL-TERMINAL HYDROLASE-LIKE PROTEIN, PUTATIVE (DUF627 AND DUF629)-RELATED"/>
    <property type="match status" value="1"/>
</dbReference>
<sequence length="410" mass="46492">MGRRRKSHSSTPRHEQPGDPPSKPPITDVESLHPVIIQPSDPPSKPPITADESLHPVIIHKVKISRALLFLFKRHHEALGFIQDSVSCYPNWGHLRLVEACIHKHMADHVAKDCVEKIKHLSRGAVSARSAAELLPESLYCAAVHAGLLCQLAEFNDKWDKVNEECLRGLKIENPNDPGIDRFYGKFVMGLRSKESRIADERELIIKILLSLKQPPLDDSKKPCEEKESSIVEKDVKEMQKREKKHNNLKSAMESTEVANTELGDSVNVDKMEKLKTKEGIHDEHLEHKSQIENGDKKKSLEEKNDETDESIGKNGAEGVFDIYSKHINDDEYEKRFQTDIEKALKLENPVDDAEMGVSTSGYESKQRLVTVVRKIAEDLEHERQIRITNKQKELAGHNAIAETDELVVY</sequence>
<comment type="caution">
    <text evidence="2">The sequence shown here is derived from an EMBL/GenBank/DDBJ whole genome shotgun (WGS) entry which is preliminary data.</text>
</comment>
<evidence type="ECO:0000313" key="3">
    <source>
        <dbReference type="Proteomes" id="UP001281410"/>
    </source>
</evidence>
<feature type="region of interest" description="Disordered" evidence="1">
    <location>
        <begin position="278"/>
        <end position="315"/>
    </location>
</feature>